<reference evidence="6" key="1">
    <citation type="submission" date="2016-06" db="EMBL/GenBank/DDBJ databases">
        <authorList>
            <person name="Varghese N."/>
        </authorList>
    </citation>
    <scope>NUCLEOTIDE SEQUENCE [LARGE SCALE GENOMIC DNA]</scope>
    <source>
        <strain evidence="6">DSM 43171</strain>
    </source>
</reference>
<dbReference type="InterPro" id="IPR057326">
    <property type="entry name" value="KR_dom"/>
</dbReference>
<keyword evidence="3" id="KW-0808">Transferase</keyword>
<dbReference type="EMBL" id="FMDN01000061">
    <property type="protein sequence ID" value="SCG72320.1"/>
    <property type="molecule type" value="Genomic_DNA"/>
</dbReference>
<dbReference type="InterPro" id="IPR050091">
    <property type="entry name" value="PKS_NRPS_Biosynth_Enz"/>
</dbReference>
<dbReference type="Gene3D" id="3.40.50.720">
    <property type="entry name" value="NAD(P)-binding Rossmann-like Domain"/>
    <property type="match status" value="1"/>
</dbReference>
<dbReference type="PANTHER" id="PTHR43775:SF51">
    <property type="entry name" value="INACTIVE PHENOLPHTHIOCEROL SYNTHESIS POLYKETIDE SYNTHASE TYPE I PKS1-RELATED"/>
    <property type="match status" value="1"/>
</dbReference>
<dbReference type="CDD" id="cd08952">
    <property type="entry name" value="KR_1_SDR_x"/>
    <property type="match status" value="1"/>
</dbReference>
<dbReference type="Proteomes" id="UP000199408">
    <property type="component" value="Unassembled WGS sequence"/>
</dbReference>
<sequence length="632" mass="65616">RLHVAGAPIDWAAVLPAGHPADLPTYPFQRRRYWLDAARPTAGPAQVLHRVAWHPVTTPARPSLRGTWLVVGDGPAWVDQALTDHGAHVVRVDAVTPESVRETGDVAAVVSLLDDPAAWLSLFQSIEAPLWTVTSGAVSIGPDDPLTNPGAAQLWGLGRVAALEHPARIGGLVDVPTEPGPRTGRLLAAVLTGDEDQVAVRGAAAYGLRLEAVPAGPAEPWRPSGTVLVTGGTGALGRHCSRWLLANGADRVVLISRSGPGGAESDPRVTVAACDAADREQLAALLATTEIDAVVHAAGVLDDGLLDSLTPDRLRAVARHKVDAVWHLHELTRDRNLSAFVLFSSLAGTTGSAGQGNYAAANAFLDAFAEHRRGLGLPATSIAWGPWADGGMADRAAGNLSWAGLTPLAPSAALDALGEAVGRKLATVVAVRADWPRFAAALAEARPSHLLDVLAPAVPARTPVRQGPRTRHELLDLVRTSVAAVLGHGDGGRLDPGRAFRDLGFTSLSAVRLRNVLAAATGLTLDATVVFDHPSMDALTGHLASLLLDSPGAAETTVVRVAADEPVAIVGMACRFPGGIAGPDELWELVASGADAIGGFPSDRGWDLDALFDPEGEAPGTSYVREGGFLDD</sequence>
<dbReference type="GO" id="GO:0006633">
    <property type="term" value="P:fatty acid biosynthetic process"/>
    <property type="evidence" value="ECO:0007669"/>
    <property type="project" value="TreeGrafter"/>
</dbReference>
<dbReference type="SUPFAM" id="SSF53901">
    <property type="entry name" value="Thiolase-like"/>
    <property type="match status" value="1"/>
</dbReference>
<dbReference type="InterPro" id="IPR014030">
    <property type="entry name" value="Ketoacyl_synth_N"/>
</dbReference>
<dbReference type="SMART" id="SM01294">
    <property type="entry name" value="PKS_PP_betabranch"/>
    <property type="match status" value="1"/>
</dbReference>
<dbReference type="Pfam" id="PF00109">
    <property type="entry name" value="ketoacyl-synt"/>
    <property type="match status" value="1"/>
</dbReference>
<dbReference type="InterPro" id="IPR009081">
    <property type="entry name" value="PP-bd_ACP"/>
</dbReference>
<feature type="non-terminal residue" evidence="5">
    <location>
        <position position="1"/>
    </location>
</feature>
<accession>A0A1C5JP28</accession>
<dbReference type="Gene3D" id="3.40.47.10">
    <property type="match status" value="1"/>
</dbReference>
<dbReference type="InterPro" id="IPR055123">
    <property type="entry name" value="SpnB-like_Rossmann"/>
</dbReference>
<dbReference type="PROSITE" id="PS50075">
    <property type="entry name" value="CARRIER"/>
    <property type="match status" value="1"/>
</dbReference>
<dbReference type="Pfam" id="PF08659">
    <property type="entry name" value="KR"/>
    <property type="match status" value="1"/>
</dbReference>
<dbReference type="OrthoDB" id="9778690at2"/>
<evidence type="ECO:0000256" key="2">
    <source>
        <dbReference type="ARBA" id="ARBA00022553"/>
    </source>
</evidence>
<dbReference type="AlphaFoldDB" id="A0A1C5JP28"/>
<evidence type="ECO:0000313" key="6">
    <source>
        <dbReference type="Proteomes" id="UP000199408"/>
    </source>
</evidence>
<keyword evidence="6" id="KW-1185">Reference proteome</keyword>
<dbReference type="PANTHER" id="PTHR43775">
    <property type="entry name" value="FATTY ACID SYNTHASE"/>
    <property type="match status" value="1"/>
</dbReference>
<dbReference type="STRING" id="47864.GA0070560_1611"/>
<dbReference type="InterPro" id="IPR020806">
    <property type="entry name" value="PKS_PP-bd"/>
</dbReference>
<protein>
    <submittedName>
        <fullName evidence="5">Phosphopantetheine attachment site</fullName>
    </submittedName>
</protein>
<dbReference type="Gene3D" id="1.10.1200.10">
    <property type="entry name" value="ACP-like"/>
    <property type="match status" value="1"/>
</dbReference>
<dbReference type="SMART" id="SM00822">
    <property type="entry name" value="PKS_KR"/>
    <property type="match status" value="1"/>
</dbReference>
<dbReference type="SUPFAM" id="SSF51735">
    <property type="entry name" value="NAD(P)-binding Rossmann-fold domains"/>
    <property type="match status" value="2"/>
</dbReference>
<dbReference type="Pfam" id="PF00550">
    <property type="entry name" value="PP-binding"/>
    <property type="match status" value="1"/>
</dbReference>
<dbReference type="Pfam" id="PF22953">
    <property type="entry name" value="SpnB_Rossmann"/>
    <property type="match status" value="1"/>
</dbReference>
<dbReference type="SMART" id="SM00823">
    <property type="entry name" value="PKS_PP"/>
    <property type="match status" value="1"/>
</dbReference>
<proteinExistence type="predicted"/>
<feature type="domain" description="Carrier" evidence="4">
    <location>
        <begin position="472"/>
        <end position="547"/>
    </location>
</feature>
<dbReference type="Gene3D" id="3.30.70.3290">
    <property type="match status" value="1"/>
</dbReference>
<evidence type="ECO:0000259" key="4">
    <source>
        <dbReference type="PROSITE" id="PS50075"/>
    </source>
</evidence>
<dbReference type="GO" id="GO:0031177">
    <property type="term" value="F:phosphopantetheine binding"/>
    <property type="evidence" value="ECO:0007669"/>
    <property type="project" value="InterPro"/>
</dbReference>
<evidence type="ECO:0000313" key="5">
    <source>
        <dbReference type="EMBL" id="SCG72320.1"/>
    </source>
</evidence>
<gene>
    <name evidence="5" type="ORF">GA0070560_1611</name>
</gene>
<keyword evidence="1" id="KW-0596">Phosphopantetheine</keyword>
<dbReference type="InterPro" id="IPR036291">
    <property type="entry name" value="NAD(P)-bd_dom_sf"/>
</dbReference>
<dbReference type="InterPro" id="IPR036736">
    <property type="entry name" value="ACP-like_sf"/>
</dbReference>
<dbReference type="InterPro" id="IPR013968">
    <property type="entry name" value="PKS_KR"/>
</dbReference>
<keyword evidence="2" id="KW-0597">Phosphoprotein</keyword>
<feature type="non-terminal residue" evidence="5">
    <location>
        <position position="632"/>
    </location>
</feature>
<organism evidence="5 6">
    <name type="scientific">Micromonospora halophytica</name>
    <dbReference type="NCBI Taxonomy" id="47864"/>
    <lineage>
        <taxon>Bacteria</taxon>
        <taxon>Bacillati</taxon>
        <taxon>Actinomycetota</taxon>
        <taxon>Actinomycetes</taxon>
        <taxon>Micromonosporales</taxon>
        <taxon>Micromonosporaceae</taxon>
        <taxon>Micromonospora</taxon>
    </lineage>
</organism>
<evidence type="ECO:0000256" key="1">
    <source>
        <dbReference type="ARBA" id="ARBA00022450"/>
    </source>
</evidence>
<dbReference type="GO" id="GO:0004312">
    <property type="term" value="F:fatty acid synthase activity"/>
    <property type="evidence" value="ECO:0007669"/>
    <property type="project" value="TreeGrafter"/>
</dbReference>
<dbReference type="RefSeq" id="WP_139131642.1">
    <property type="nucleotide sequence ID" value="NZ_FMDN01000061.1"/>
</dbReference>
<name>A0A1C5JP28_9ACTN</name>
<evidence type="ECO:0000256" key="3">
    <source>
        <dbReference type="ARBA" id="ARBA00022679"/>
    </source>
</evidence>
<dbReference type="SUPFAM" id="SSF47336">
    <property type="entry name" value="ACP-like"/>
    <property type="match status" value="1"/>
</dbReference>
<dbReference type="InterPro" id="IPR016039">
    <property type="entry name" value="Thiolase-like"/>
</dbReference>